<gene>
    <name evidence="2" type="ORF">TRSC58_00316</name>
</gene>
<dbReference type="EMBL" id="AUPL01000316">
    <property type="protein sequence ID" value="ESL11925.1"/>
    <property type="molecule type" value="Genomic_DNA"/>
</dbReference>
<dbReference type="VEuPathDB" id="TriTrypDB:TRSC58_00316"/>
<feature type="compositionally biased region" description="Polar residues" evidence="1">
    <location>
        <begin position="550"/>
        <end position="559"/>
    </location>
</feature>
<sequence>METVAELCALCTAGGESAGTPLESVLSFVAQRAARVALPYMSAVERGTLTLQLISAGGLQHGACRQLLFQELSPPYSTGAIVRRSHELYIRAAERTLTLDDNVNATMSQRSRGTLPHLSLLRKSVCAERNLPSVEFRGEDADRLLSALLSSWNLSNLASPSPHTWLLGDIPPGLATYLTLHCPARTLQLLRTTIVRLSVPQTWRELWRQVFVFAPDADATVDTMHGLLNGGTCANFWPSATRVFVHPLAGAVGGDGAEKDQLATLEGPSTFLTHALFCMWLGEIKHECDMTGLEASPTATEVVKETSSLSVPSLLSSSLPSASSSLAVESAAVDVSWRRALMCGLRLVEMDGARDSHGEPQRNCAGAVQAAYGLLLSLYHGHSMASYYVRGALDHPDITLFVPSFEDLNGAVREGDQCGGDEGRCGSSAFLAALALRLPAAQLYIAERIWRQLETLATPSEADTRERQVAEVDARLRVLLNSFACCDLPLETTQERRGTSAPLVDAAATALGEGPQKREDGSRPTMRLKRTRAEEPIPQPRGTRGKDGANHNSQTRMPPTTSDIALATSLLRNALIDFAAEEIALPLTSPNSMTLVSAFAAARDGRLSTSTARLVLVMPPHMKSFVGLFSAFSSSSSCSLVMRDVCCVLMSVLLYRQCYALQSWLLREAKGGLKAAVVGHFVWRIRRWLRFLAPLGVFRYTPVADVLLPESLQEMTRQEAKNMDYGSDASVSAFLEELCGAVMGAL</sequence>
<protein>
    <submittedName>
        <fullName evidence="2">Uncharacterized protein</fullName>
    </submittedName>
</protein>
<proteinExistence type="predicted"/>
<organism evidence="2 3">
    <name type="scientific">Trypanosoma rangeli SC58</name>
    <dbReference type="NCBI Taxonomy" id="429131"/>
    <lineage>
        <taxon>Eukaryota</taxon>
        <taxon>Discoba</taxon>
        <taxon>Euglenozoa</taxon>
        <taxon>Kinetoplastea</taxon>
        <taxon>Metakinetoplastina</taxon>
        <taxon>Trypanosomatida</taxon>
        <taxon>Trypanosomatidae</taxon>
        <taxon>Trypanosoma</taxon>
        <taxon>Herpetosoma</taxon>
    </lineage>
</organism>
<accession>A0A061JC29</accession>
<dbReference type="AlphaFoldDB" id="A0A061JC29"/>
<comment type="caution">
    <text evidence="2">The sequence shown here is derived from an EMBL/GenBank/DDBJ whole genome shotgun (WGS) entry which is preliminary data.</text>
</comment>
<feature type="region of interest" description="Disordered" evidence="1">
    <location>
        <begin position="508"/>
        <end position="559"/>
    </location>
</feature>
<reference evidence="2 3" key="1">
    <citation type="submission" date="2013-07" db="EMBL/GenBank/DDBJ databases">
        <authorList>
            <person name="Stoco P.H."/>
            <person name="Wagner G."/>
            <person name="Gerber A."/>
            <person name="Zaha A."/>
            <person name="Thompson C."/>
            <person name="Bartholomeu D.C."/>
            <person name="Luckemeyer D.D."/>
            <person name="Bahia D."/>
            <person name="Loreto E."/>
            <person name="Prestes E.B."/>
            <person name="Lima F.M."/>
            <person name="Rodrigues-Luiz G."/>
            <person name="Vallejo G.A."/>
            <person name="Filho J.F."/>
            <person name="Monteiro K.M."/>
            <person name="Tyler K.M."/>
            <person name="de Almeida L.G."/>
            <person name="Ortiz M.F."/>
            <person name="Siervo M.A."/>
            <person name="de Moraes M.H."/>
            <person name="Cunha O.L."/>
            <person name="Mendonca-Neto R."/>
            <person name="Silva R."/>
            <person name="Teixeira S.M."/>
            <person name="Murta S.M."/>
            <person name="Sincero T.C."/>
            <person name="Mendes T.A."/>
            <person name="Urmenyi T.P."/>
            <person name="Silva V.G."/>
            <person name="da Rocha W.D."/>
            <person name="Andersson B."/>
            <person name="Romanha A.J."/>
            <person name="Steindel M."/>
            <person name="de Vasconcelos A.T."/>
            <person name="Grisard E.C."/>
        </authorList>
    </citation>
    <scope>NUCLEOTIDE SEQUENCE [LARGE SCALE GENOMIC DNA]</scope>
    <source>
        <strain evidence="2 3">SC58</strain>
    </source>
</reference>
<name>A0A061JC29_TRYRA</name>
<dbReference type="Proteomes" id="UP000031737">
    <property type="component" value="Unassembled WGS sequence"/>
</dbReference>
<evidence type="ECO:0000256" key="1">
    <source>
        <dbReference type="SAM" id="MobiDB-lite"/>
    </source>
</evidence>
<evidence type="ECO:0000313" key="3">
    <source>
        <dbReference type="Proteomes" id="UP000031737"/>
    </source>
</evidence>
<keyword evidence="3" id="KW-1185">Reference proteome</keyword>
<evidence type="ECO:0000313" key="2">
    <source>
        <dbReference type="EMBL" id="ESL11925.1"/>
    </source>
</evidence>
<dbReference type="OrthoDB" id="247264at2759"/>